<reference evidence="3 4" key="1">
    <citation type="submission" date="2016-01" db="EMBL/GenBank/DDBJ databases">
        <title>Annotation of Pseudomonas oryzihabitans USDA-ARS-USMARC-56511.</title>
        <authorList>
            <person name="Harhay G.P."/>
            <person name="Harhay D.M."/>
            <person name="Smith T.P.L."/>
            <person name="Bono J.L."/>
            <person name="Heaton M.P."/>
            <person name="Clawson M.L."/>
            <person name="Chitko-Mckown C.G."/>
            <person name="Capik S.F."/>
            <person name="DeDonder K.D."/>
            <person name="Apley M.D."/>
            <person name="Lubbers B.V."/>
            <person name="White B.J."/>
            <person name="Larson R.L."/>
        </authorList>
    </citation>
    <scope>NUCLEOTIDE SEQUENCE [LARGE SCALE GENOMIC DNA]</scope>
    <source>
        <strain evidence="3 4">USDA-ARS-USMARC-56511</strain>
    </source>
</reference>
<feature type="signal peptide" evidence="2">
    <location>
        <begin position="1"/>
        <end position="22"/>
    </location>
</feature>
<gene>
    <name evidence="3" type="ORF">APT59_08565</name>
</gene>
<evidence type="ECO:0000313" key="3">
    <source>
        <dbReference type="EMBL" id="ALZ84256.1"/>
    </source>
</evidence>
<accession>A0A0U4VM72</accession>
<dbReference type="InterPro" id="IPR051200">
    <property type="entry name" value="Host-pathogen_enzymatic-act"/>
</dbReference>
<proteinExistence type="predicted"/>
<evidence type="ECO:0000256" key="2">
    <source>
        <dbReference type="SAM" id="SignalP"/>
    </source>
</evidence>
<dbReference type="Gene3D" id="2.130.10.10">
    <property type="entry name" value="YVTN repeat-like/Quinoprotein amine dehydrogenase"/>
    <property type="match status" value="1"/>
</dbReference>
<dbReference type="RefSeq" id="WP_059314456.1">
    <property type="nucleotide sequence ID" value="NZ_CP013987.1"/>
</dbReference>
<dbReference type="PANTHER" id="PTHR47197:SF3">
    <property type="entry name" value="DIHYDRO-HEME D1 DEHYDROGENASE"/>
    <property type="match status" value="1"/>
</dbReference>
<evidence type="ECO:0008006" key="5">
    <source>
        <dbReference type="Google" id="ProtNLM"/>
    </source>
</evidence>
<dbReference type="InterPro" id="IPR018391">
    <property type="entry name" value="PQQ_b-propeller_rpt"/>
</dbReference>
<dbReference type="InterPro" id="IPR011048">
    <property type="entry name" value="Haem_d1_sf"/>
</dbReference>
<dbReference type="SUPFAM" id="SSF51004">
    <property type="entry name" value="C-terminal (heme d1) domain of cytochrome cd1-nitrite reductase"/>
    <property type="match status" value="1"/>
</dbReference>
<keyword evidence="2" id="KW-0732">Signal</keyword>
<dbReference type="Proteomes" id="UP000064137">
    <property type="component" value="Chromosome"/>
</dbReference>
<dbReference type="EMBL" id="CP013987">
    <property type="protein sequence ID" value="ALZ84256.1"/>
    <property type="molecule type" value="Genomic_DNA"/>
</dbReference>
<dbReference type="AlphaFoldDB" id="A0A0U4VM72"/>
<protein>
    <recommendedName>
        <fullName evidence="5">YncE family protein</fullName>
    </recommendedName>
</protein>
<dbReference type="SMART" id="SM00564">
    <property type="entry name" value="PQQ"/>
    <property type="match status" value="4"/>
</dbReference>
<dbReference type="OrthoDB" id="7258407at2"/>
<feature type="region of interest" description="Disordered" evidence="1">
    <location>
        <begin position="27"/>
        <end position="47"/>
    </location>
</feature>
<evidence type="ECO:0000313" key="4">
    <source>
        <dbReference type="Proteomes" id="UP000064137"/>
    </source>
</evidence>
<name>A0A0U4VM72_9PSED</name>
<dbReference type="PROSITE" id="PS51257">
    <property type="entry name" value="PROKAR_LIPOPROTEIN"/>
    <property type="match status" value="1"/>
</dbReference>
<dbReference type="PANTHER" id="PTHR47197">
    <property type="entry name" value="PROTEIN NIRF"/>
    <property type="match status" value="1"/>
</dbReference>
<dbReference type="InterPro" id="IPR015943">
    <property type="entry name" value="WD40/YVTN_repeat-like_dom_sf"/>
</dbReference>
<feature type="chain" id="PRO_5006852922" description="YncE family protein" evidence="2">
    <location>
        <begin position="23"/>
        <end position="373"/>
    </location>
</feature>
<dbReference type="KEGG" id="por:APT59_08565"/>
<organism evidence="3 4">
    <name type="scientific">Pseudomonas oryzihabitans</name>
    <dbReference type="NCBI Taxonomy" id="47885"/>
    <lineage>
        <taxon>Bacteria</taxon>
        <taxon>Pseudomonadati</taxon>
        <taxon>Pseudomonadota</taxon>
        <taxon>Gammaproteobacteria</taxon>
        <taxon>Pseudomonadales</taxon>
        <taxon>Pseudomonadaceae</taxon>
        <taxon>Pseudomonas</taxon>
    </lineage>
</organism>
<evidence type="ECO:0000256" key="1">
    <source>
        <dbReference type="SAM" id="MobiDB-lite"/>
    </source>
</evidence>
<sequence>MAVSFNKVSTLGAMALLSLAVAACSNRQEAPTPPPPAPAPVAAQPAAPQAPAELKRIELGYGVYELAYSPAKQSVYAATAQLTKGVTGGVIYQLDPTTLAVTGQIHTDLKNFALTTDASGETLFVTNSLDGGLSRIDLRTGKVEKRLKFNEMGRDGHPVNPRQVILHDGMLYVGGVGDPGVIWVVDAKTLTLKARIPNAGKWVTGLLYSEDTGRLYAANGSGEVLVINPRTRKIEHRWTPGDGGKYLLLNLAEDRANHQLFVTDNSEAKTVLVFDIRTGKVIKRLPVGDALAIKLNTTRNELYITQRETGRLLILDATTYAEKKAYDLKPNPNSLLVSPDGQTLYATVKTPFDKEYMNTAPESVVRIDLSAVK</sequence>